<sequence>MANSYGRRAACSKRQQHFEYCHSSIRQEDCMQPLDLQNKFNYGCSIEIHKTRLVVRDFTQTFGVDYKETIALVAKMNTVKVLLFVVMN</sequence>
<organism evidence="1 2">
    <name type="scientific">Malus domestica</name>
    <name type="common">Apple</name>
    <name type="synonym">Pyrus malus</name>
    <dbReference type="NCBI Taxonomy" id="3750"/>
    <lineage>
        <taxon>Eukaryota</taxon>
        <taxon>Viridiplantae</taxon>
        <taxon>Streptophyta</taxon>
        <taxon>Embryophyta</taxon>
        <taxon>Tracheophyta</taxon>
        <taxon>Spermatophyta</taxon>
        <taxon>Magnoliopsida</taxon>
        <taxon>eudicotyledons</taxon>
        <taxon>Gunneridae</taxon>
        <taxon>Pentapetalae</taxon>
        <taxon>rosids</taxon>
        <taxon>fabids</taxon>
        <taxon>Rosales</taxon>
        <taxon>Rosaceae</taxon>
        <taxon>Amygdaloideae</taxon>
        <taxon>Maleae</taxon>
        <taxon>Malus</taxon>
    </lineage>
</organism>
<protein>
    <submittedName>
        <fullName evidence="1">Uncharacterized protein</fullName>
    </submittedName>
</protein>
<evidence type="ECO:0000313" key="1">
    <source>
        <dbReference type="EMBL" id="RXI07730.1"/>
    </source>
</evidence>
<accession>A0A498KHG1</accession>
<name>A0A498KHG1_MALDO</name>
<reference evidence="1 2" key="1">
    <citation type="submission" date="2018-10" db="EMBL/GenBank/DDBJ databases">
        <title>A high-quality apple genome assembly.</title>
        <authorList>
            <person name="Hu J."/>
        </authorList>
    </citation>
    <scope>NUCLEOTIDE SEQUENCE [LARGE SCALE GENOMIC DNA]</scope>
    <source>
        <strain evidence="2">cv. HFTH1</strain>
        <tissue evidence="1">Young leaf</tissue>
    </source>
</reference>
<dbReference type="Proteomes" id="UP000290289">
    <property type="component" value="Chromosome 1"/>
</dbReference>
<proteinExistence type="predicted"/>
<evidence type="ECO:0000313" key="2">
    <source>
        <dbReference type="Proteomes" id="UP000290289"/>
    </source>
</evidence>
<dbReference type="EMBL" id="RDQH01000327">
    <property type="protein sequence ID" value="RXI07730.1"/>
    <property type="molecule type" value="Genomic_DNA"/>
</dbReference>
<gene>
    <name evidence="1" type="ORF">DVH24_009761</name>
</gene>
<dbReference type="AlphaFoldDB" id="A0A498KHG1"/>
<comment type="caution">
    <text evidence="1">The sequence shown here is derived from an EMBL/GenBank/DDBJ whole genome shotgun (WGS) entry which is preliminary data.</text>
</comment>
<keyword evidence="2" id="KW-1185">Reference proteome</keyword>